<keyword evidence="2" id="KW-1185">Reference proteome</keyword>
<dbReference type="EMBL" id="JAADZU010000112">
    <property type="protein sequence ID" value="NDK92306.1"/>
    <property type="molecule type" value="Genomic_DNA"/>
</dbReference>
<reference evidence="1 2" key="1">
    <citation type="submission" date="2020-01" db="EMBL/GenBank/DDBJ databases">
        <title>Investigation of new actinobacteria for the biodesulphurisation of diesel fuel.</title>
        <authorList>
            <person name="Athi Narayanan S.M."/>
        </authorList>
    </citation>
    <scope>NUCLEOTIDE SEQUENCE [LARGE SCALE GENOMIC DNA]</scope>
    <source>
        <strain evidence="1 2">213E</strain>
    </source>
</reference>
<protein>
    <submittedName>
        <fullName evidence="1">Uncharacterized protein</fullName>
    </submittedName>
</protein>
<gene>
    <name evidence="1" type="ORF">GYA93_22500</name>
</gene>
<evidence type="ECO:0000313" key="1">
    <source>
        <dbReference type="EMBL" id="NDK92306.1"/>
    </source>
</evidence>
<accession>A0A7K3LW23</accession>
<proteinExistence type="predicted"/>
<name>A0A7K3LW23_9ACTN</name>
<comment type="caution">
    <text evidence="1">The sequence shown here is derived from an EMBL/GenBank/DDBJ whole genome shotgun (WGS) entry which is preliminary data.</text>
</comment>
<dbReference type="Proteomes" id="UP000466307">
    <property type="component" value="Unassembled WGS sequence"/>
</dbReference>
<sequence>MIHVDRVEGSPGDLAGIRVTLHGHDHQYVVGVVTGKGGPRLVDLQIRSETDAAISPETLRAIPSRRLAHAAAKFAYTHDGKFGTPLLDVGTQTALEHMDDPAEADAEYRRLASAAKQRPEERTARGKLPDSHFQEVAQRVRAAVVAGFPVRETVAGDMHTTVPTLDRWIRKAKDLGYLDEDELPRRKNPENNR</sequence>
<evidence type="ECO:0000313" key="2">
    <source>
        <dbReference type="Proteomes" id="UP000466307"/>
    </source>
</evidence>
<organism evidence="1 2">
    <name type="scientific">Gordonia desulfuricans</name>
    <dbReference type="NCBI Taxonomy" id="89051"/>
    <lineage>
        <taxon>Bacteria</taxon>
        <taxon>Bacillati</taxon>
        <taxon>Actinomycetota</taxon>
        <taxon>Actinomycetes</taxon>
        <taxon>Mycobacteriales</taxon>
        <taxon>Gordoniaceae</taxon>
        <taxon>Gordonia</taxon>
    </lineage>
</organism>
<dbReference type="AlphaFoldDB" id="A0A7K3LW23"/>